<feature type="compositionally biased region" description="Polar residues" evidence="1">
    <location>
        <begin position="127"/>
        <end position="140"/>
    </location>
</feature>
<protein>
    <submittedName>
        <fullName evidence="2">Uncharacterized protein</fullName>
    </submittedName>
</protein>
<proteinExistence type="predicted"/>
<feature type="region of interest" description="Disordered" evidence="1">
    <location>
        <begin position="113"/>
        <end position="140"/>
    </location>
</feature>
<organism evidence="2 3">
    <name type="scientific">Ophiobolus disseminans</name>
    <dbReference type="NCBI Taxonomy" id="1469910"/>
    <lineage>
        <taxon>Eukaryota</taxon>
        <taxon>Fungi</taxon>
        <taxon>Dikarya</taxon>
        <taxon>Ascomycota</taxon>
        <taxon>Pezizomycotina</taxon>
        <taxon>Dothideomycetes</taxon>
        <taxon>Pleosporomycetidae</taxon>
        <taxon>Pleosporales</taxon>
        <taxon>Pleosporineae</taxon>
        <taxon>Phaeosphaeriaceae</taxon>
        <taxon>Ophiobolus</taxon>
    </lineage>
</organism>
<name>A0A6A6ZLT7_9PLEO</name>
<dbReference type="EMBL" id="MU006235">
    <property type="protein sequence ID" value="KAF2822020.1"/>
    <property type="molecule type" value="Genomic_DNA"/>
</dbReference>
<dbReference type="Proteomes" id="UP000799424">
    <property type="component" value="Unassembled WGS sequence"/>
</dbReference>
<feature type="region of interest" description="Disordered" evidence="1">
    <location>
        <begin position="181"/>
        <end position="270"/>
    </location>
</feature>
<feature type="compositionally biased region" description="Polar residues" evidence="1">
    <location>
        <begin position="181"/>
        <end position="237"/>
    </location>
</feature>
<reference evidence="2" key="1">
    <citation type="journal article" date="2020" name="Stud. Mycol.">
        <title>101 Dothideomycetes genomes: a test case for predicting lifestyles and emergence of pathogens.</title>
        <authorList>
            <person name="Haridas S."/>
            <person name="Albert R."/>
            <person name="Binder M."/>
            <person name="Bloem J."/>
            <person name="Labutti K."/>
            <person name="Salamov A."/>
            <person name="Andreopoulos B."/>
            <person name="Baker S."/>
            <person name="Barry K."/>
            <person name="Bills G."/>
            <person name="Bluhm B."/>
            <person name="Cannon C."/>
            <person name="Castanera R."/>
            <person name="Culley D."/>
            <person name="Daum C."/>
            <person name="Ezra D."/>
            <person name="Gonzalez J."/>
            <person name="Henrissat B."/>
            <person name="Kuo A."/>
            <person name="Liang C."/>
            <person name="Lipzen A."/>
            <person name="Lutzoni F."/>
            <person name="Magnuson J."/>
            <person name="Mondo S."/>
            <person name="Nolan M."/>
            <person name="Ohm R."/>
            <person name="Pangilinan J."/>
            <person name="Park H.-J."/>
            <person name="Ramirez L."/>
            <person name="Alfaro M."/>
            <person name="Sun H."/>
            <person name="Tritt A."/>
            <person name="Yoshinaga Y."/>
            <person name="Zwiers L.-H."/>
            <person name="Turgeon B."/>
            <person name="Goodwin S."/>
            <person name="Spatafora J."/>
            <person name="Crous P."/>
            <person name="Grigoriev I."/>
        </authorList>
    </citation>
    <scope>NUCLEOTIDE SEQUENCE</scope>
    <source>
        <strain evidence="2">CBS 113818</strain>
    </source>
</reference>
<keyword evidence="3" id="KW-1185">Reference proteome</keyword>
<gene>
    <name evidence="2" type="ORF">CC86DRAFT_385735</name>
</gene>
<sequence>MREETLSTYPNLIPVPSITGTVFKAKHLLSARPQITPMSSEQVLKHQKREGVAALYNPSTRDRDLGGIVRRQTRYDSEDISHSQQPPPSIVTAKENRKPNVFHRLGKKMKKMFRRSKKTDLSEVAPETNNNTQESPTMTSGIHCTHNGCTACQKPSPSLTIIAPTRVRGLQVVTATPVHETTNSWTSDTGFSSDSVANPNSGLYNNSTGSSPIGRSMNSTGSSPIGRSMDSTGSSPIDPSLFTDFDGVYSVSSDSSSDEEDNCPNAVQSSRAIATFTHRLSTIVESDSDDDDTDTELPSSPPPLSSPTTPVINYSSSSFSDPPTPTPVAQKEKLVTEAAQKDNAAPGLPRSPMAICIEECEAKFARCMWEIYWDDQRIKGKLPPHLATGFYEAGGPLARTGNLAEDNARTARMCEEFKREEQKRKDRERGGRRVRFADDVE</sequence>
<accession>A0A6A6ZLT7</accession>
<evidence type="ECO:0000256" key="1">
    <source>
        <dbReference type="SAM" id="MobiDB-lite"/>
    </source>
</evidence>
<evidence type="ECO:0000313" key="3">
    <source>
        <dbReference type="Proteomes" id="UP000799424"/>
    </source>
</evidence>
<dbReference type="AlphaFoldDB" id="A0A6A6ZLT7"/>
<feature type="compositionally biased region" description="Low complexity" evidence="1">
    <location>
        <begin position="306"/>
        <end position="321"/>
    </location>
</feature>
<feature type="region of interest" description="Disordered" evidence="1">
    <location>
        <begin position="284"/>
        <end position="329"/>
    </location>
</feature>
<feature type="region of interest" description="Disordered" evidence="1">
    <location>
        <begin position="417"/>
        <end position="441"/>
    </location>
</feature>
<evidence type="ECO:0000313" key="2">
    <source>
        <dbReference type="EMBL" id="KAF2822020.1"/>
    </source>
</evidence>
<feature type="compositionally biased region" description="Acidic residues" evidence="1">
    <location>
        <begin position="286"/>
        <end position="295"/>
    </location>
</feature>